<dbReference type="InterPro" id="IPR014349">
    <property type="entry name" value="Rieske_Fe-S_prot"/>
</dbReference>
<keyword evidence="5" id="KW-1278">Translocase</keyword>
<dbReference type="CDD" id="cd03470">
    <property type="entry name" value="Rieske_cytochrome_bc1"/>
    <property type="match status" value="1"/>
</dbReference>
<name>A0A0F9YLC4_9ZZZZ</name>
<evidence type="ECO:0000256" key="1">
    <source>
        <dbReference type="ARBA" id="ARBA00022448"/>
    </source>
</evidence>
<evidence type="ECO:0000313" key="14">
    <source>
        <dbReference type="EMBL" id="KKO05374.1"/>
    </source>
</evidence>
<dbReference type="EMBL" id="LAZR01000019">
    <property type="protein sequence ID" value="KKO05374.1"/>
    <property type="molecule type" value="Genomic_DNA"/>
</dbReference>
<dbReference type="InterPro" id="IPR036922">
    <property type="entry name" value="Rieske_2Fe-2S_sf"/>
</dbReference>
<evidence type="ECO:0000259" key="13">
    <source>
        <dbReference type="PROSITE" id="PS51296"/>
    </source>
</evidence>
<evidence type="ECO:0000256" key="5">
    <source>
        <dbReference type="ARBA" id="ARBA00022967"/>
    </source>
</evidence>
<dbReference type="Pfam" id="PF00355">
    <property type="entry name" value="Rieske"/>
    <property type="match status" value="1"/>
</dbReference>
<evidence type="ECO:0000256" key="6">
    <source>
        <dbReference type="ARBA" id="ARBA00022982"/>
    </source>
</evidence>
<keyword evidence="7 12" id="KW-1133">Transmembrane helix</keyword>
<organism evidence="14">
    <name type="scientific">marine sediment metagenome</name>
    <dbReference type="NCBI Taxonomy" id="412755"/>
    <lineage>
        <taxon>unclassified sequences</taxon>
        <taxon>metagenomes</taxon>
        <taxon>ecological metagenomes</taxon>
    </lineage>
</organism>
<evidence type="ECO:0000256" key="8">
    <source>
        <dbReference type="ARBA" id="ARBA00023004"/>
    </source>
</evidence>
<keyword evidence="6" id="KW-0249">Electron transport</keyword>
<dbReference type="AlphaFoldDB" id="A0A0F9YLC4"/>
<dbReference type="InterPro" id="IPR006311">
    <property type="entry name" value="TAT_signal"/>
</dbReference>
<keyword evidence="10 12" id="KW-0472">Membrane</keyword>
<keyword evidence="11" id="KW-1015">Disulfide bond</keyword>
<feature type="domain" description="Rieske" evidence="13">
    <location>
        <begin position="87"/>
        <end position="192"/>
    </location>
</feature>
<evidence type="ECO:0000256" key="10">
    <source>
        <dbReference type="ARBA" id="ARBA00023136"/>
    </source>
</evidence>
<dbReference type="PANTHER" id="PTHR10134">
    <property type="entry name" value="CYTOCHROME B-C1 COMPLEX SUBUNIT RIESKE, MITOCHONDRIAL"/>
    <property type="match status" value="1"/>
</dbReference>
<dbReference type="PROSITE" id="PS51318">
    <property type="entry name" value="TAT"/>
    <property type="match status" value="1"/>
</dbReference>
<evidence type="ECO:0000256" key="9">
    <source>
        <dbReference type="ARBA" id="ARBA00023014"/>
    </source>
</evidence>
<evidence type="ECO:0000256" key="4">
    <source>
        <dbReference type="ARBA" id="ARBA00022723"/>
    </source>
</evidence>
<dbReference type="GO" id="GO:0008121">
    <property type="term" value="F:quinol-cytochrome-c reductase activity"/>
    <property type="evidence" value="ECO:0007669"/>
    <property type="project" value="InterPro"/>
</dbReference>
<dbReference type="GO" id="GO:0051537">
    <property type="term" value="F:2 iron, 2 sulfur cluster binding"/>
    <property type="evidence" value="ECO:0007669"/>
    <property type="project" value="UniProtKB-KW"/>
</dbReference>
<evidence type="ECO:0000256" key="3">
    <source>
        <dbReference type="ARBA" id="ARBA00022714"/>
    </source>
</evidence>
<protein>
    <recommendedName>
        <fullName evidence="13">Rieske domain-containing protein</fullName>
    </recommendedName>
</protein>
<dbReference type="GO" id="GO:0046872">
    <property type="term" value="F:metal ion binding"/>
    <property type="evidence" value="ECO:0007669"/>
    <property type="project" value="UniProtKB-KW"/>
</dbReference>
<evidence type="ECO:0000256" key="7">
    <source>
        <dbReference type="ARBA" id="ARBA00022989"/>
    </source>
</evidence>
<feature type="transmembrane region" description="Helical" evidence="12">
    <location>
        <begin position="12"/>
        <end position="34"/>
    </location>
</feature>
<keyword evidence="1" id="KW-0813">Transport</keyword>
<evidence type="ECO:0000256" key="11">
    <source>
        <dbReference type="ARBA" id="ARBA00023157"/>
    </source>
</evidence>
<dbReference type="SUPFAM" id="SSF50022">
    <property type="entry name" value="ISP domain"/>
    <property type="match status" value="1"/>
</dbReference>
<keyword evidence="3" id="KW-0001">2Fe-2S</keyword>
<dbReference type="InterPro" id="IPR017941">
    <property type="entry name" value="Rieske_2Fe-2S"/>
</dbReference>
<gene>
    <name evidence="14" type="ORF">LCGC14_0076450</name>
</gene>
<dbReference type="InterPro" id="IPR006317">
    <property type="entry name" value="Ubiquinol_cyt_c_Rdtase_Fe-S-su"/>
</dbReference>
<keyword evidence="4" id="KW-0479">Metal-binding</keyword>
<keyword evidence="9" id="KW-0411">Iron-sulfur</keyword>
<dbReference type="Pfam" id="PF10399">
    <property type="entry name" value="UCR_Fe-S_N"/>
    <property type="match status" value="1"/>
</dbReference>
<evidence type="ECO:0000256" key="12">
    <source>
        <dbReference type="SAM" id="Phobius"/>
    </source>
</evidence>
<comment type="caution">
    <text evidence="14">The sequence shown here is derived from an EMBL/GenBank/DDBJ whole genome shotgun (WGS) entry which is preliminary data.</text>
</comment>
<reference evidence="14" key="1">
    <citation type="journal article" date="2015" name="Nature">
        <title>Complex archaea that bridge the gap between prokaryotes and eukaryotes.</title>
        <authorList>
            <person name="Spang A."/>
            <person name="Saw J.H."/>
            <person name="Jorgensen S.L."/>
            <person name="Zaremba-Niedzwiedzka K."/>
            <person name="Martijn J."/>
            <person name="Lind A.E."/>
            <person name="van Eijk R."/>
            <person name="Schleper C."/>
            <person name="Guy L."/>
            <person name="Ettema T.J."/>
        </authorList>
    </citation>
    <scope>NUCLEOTIDE SEQUENCE</scope>
</reference>
<dbReference type="PROSITE" id="PS51296">
    <property type="entry name" value="RIESKE"/>
    <property type="match status" value="1"/>
</dbReference>
<sequence>MSEDGTDSGRRRFLLGSTSVVGAAGVVGAIVPFVGSWNPSAKARAAGAPVRVDISRIEEGAIIGPIPAWRGRPIFVVRRTQEALAALDTLGEDVLQDPGSEQPEQPEYAQNEYRSREPEILVLIGLCPHLFCSPTPRLAIRPEPFEANWKGGFYCPCHGSKFDMAGRVYNGSPASRNMEVPPYYYETDNVLVIGEDGVNA</sequence>
<keyword evidence="8" id="KW-0408">Iron</keyword>
<keyword evidence="2 12" id="KW-0812">Transmembrane</keyword>
<dbReference type="Gene3D" id="1.20.5.510">
    <property type="entry name" value="Single helix bin"/>
    <property type="match status" value="1"/>
</dbReference>
<dbReference type="InterPro" id="IPR019470">
    <property type="entry name" value="Ubiq_cytC_Rdtase_Fe-S_su_TAT"/>
</dbReference>
<evidence type="ECO:0000256" key="2">
    <source>
        <dbReference type="ARBA" id="ARBA00022692"/>
    </source>
</evidence>
<dbReference type="Gene3D" id="2.102.10.10">
    <property type="entry name" value="Rieske [2Fe-2S] iron-sulphur domain"/>
    <property type="match status" value="1"/>
</dbReference>
<proteinExistence type="predicted"/>
<accession>A0A0F9YLC4</accession>
<dbReference type="NCBIfam" id="TIGR01416">
    <property type="entry name" value="Rieske_proteo"/>
    <property type="match status" value="1"/>
</dbReference>